<dbReference type="GO" id="GO:0005615">
    <property type="term" value="C:extracellular space"/>
    <property type="evidence" value="ECO:0007669"/>
    <property type="project" value="TreeGrafter"/>
</dbReference>
<dbReference type="GeneID" id="6902233"/>
<dbReference type="PROSITE" id="PS50279">
    <property type="entry name" value="BPTI_KUNITZ_2"/>
    <property type="match status" value="1"/>
</dbReference>
<dbReference type="AlphaFoldDB" id="B5DLI7"/>
<dbReference type="eggNOG" id="KOG4597">
    <property type="taxonomic scope" value="Eukaryota"/>
</dbReference>
<dbReference type="HOGENOM" id="CLU_2017564_0_0_1"/>
<evidence type="ECO:0000313" key="4">
    <source>
        <dbReference type="Proteomes" id="UP000001819"/>
    </source>
</evidence>
<dbReference type="Proteomes" id="UP000001819">
    <property type="component" value="Chromosome X"/>
</dbReference>
<proteinExistence type="predicted"/>
<dbReference type="GO" id="GO:0004867">
    <property type="term" value="F:serine-type endopeptidase inhibitor activity"/>
    <property type="evidence" value="ECO:0007669"/>
    <property type="project" value="UniProtKB-KW"/>
</dbReference>
<keyword evidence="3" id="KW-1015">Disulfide bond</keyword>
<dbReference type="STRING" id="46245.B5DLI7"/>
<dbReference type="SMART" id="SM00131">
    <property type="entry name" value="KU"/>
    <property type="match status" value="1"/>
</dbReference>
<organism evidence="4 5">
    <name type="scientific">Drosophila pseudoobscura pseudoobscura</name>
    <name type="common">Fruit fly</name>
    <dbReference type="NCBI Taxonomy" id="46245"/>
    <lineage>
        <taxon>Eukaryota</taxon>
        <taxon>Metazoa</taxon>
        <taxon>Ecdysozoa</taxon>
        <taxon>Arthropoda</taxon>
        <taxon>Hexapoda</taxon>
        <taxon>Insecta</taxon>
        <taxon>Pterygota</taxon>
        <taxon>Neoptera</taxon>
        <taxon>Endopterygota</taxon>
        <taxon>Diptera</taxon>
        <taxon>Brachycera</taxon>
        <taxon>Muscomorpha</taxon>
        <taxon>Ephydroidea</taxon>
        <taxon>Drosophilidae</taxon>
        <taxon>Drosophila</taxon>
        <taxon>Sophophora</taxon>
    </lineage>
</organism>
<dbReference type="Pfam" id="PF00014">
    <property type="entry name" value="Kunitz_BPTI"/>
    <property type="match status" value="1"/>
</dbReference>
<dbReference type="PANTHER" id="PTHR10083">
    <property type="entry name" value="KUNITZ-TYPE PROTEASE INHIBITOR-RELATED"/>
    <property type="match status" value="1"/>
</dbReference>
<gene>
    <name evidence="5" type="primary">LOC6902233</name>
</gene>
<accession>A0A6I8UZS1</accession>
<name>B5DLI7_DROPS</name>
<dbReference type="RefSeq" id="XP_002133761.2">
    <property type="nucleotide sequence ID" value="XM_002133725.3"/>
</dbReference>
<dbReference type="InterPro" id="IPR002223">
    <property type="entry name" value="Kunitz_BPTI"/>
</dbReference>
<dbReference type="InterPro" id="IPR050098">
    <property type="entry name" value="TFPI/VKTCI-like"/>
</dbReference>
<evidence type="ECO:0000313" key="5">
    <source>
        <dbReference type="RefSeq" id="XP_002133761.2"/>
    </source>
</evidence>
<dbReference type="InterPro" id="IPR036880">
    <property type="entry name" value="Kunitz_BPTI_sf"/>
</dbReference>
<dbReference type="SUPFAM" id="SSF57362">
    <property type="entry name" value="BPTI-like"/>
    <property type="match status" value="1"/>
</dbReference>
<evidence type="ECO:0000256" key="3">
    <source>
        <dbReference type="ARBA" id="ARBA00023157"/>
    </source>
</evidence>
<evidence type="ECO:0000256" key="2">
    <source>
        <dbReference type="ARBA" id="ARBA00022900"/>
    </source>
</evidence>
<reference evidence="5" key="1">
    <citation type="submission" date="2025-08" db="UniProtKB">
        <authorList>
            <consortium name="RefSeq"/>
        </authorList>
    </citation>
    <scope>IDENTIFICATION</scope>
    <source>
        <strain evidence="5">MV-25-SWS-2005</strain>
        <tissue evidence="5">Whole body</tissue>
    </source>
</reference>
<dbReference type="FunFam" id="4.10.410.10:FF:000026">
    <property type="entry name" value="Serine protease inhibitor, putative"/>
    <property type="match status" value="1"/>
</dbReference>
<dbReference type="Bgee" id="FBgn0244020">
    <property type="expression patterns" value="Expressed in male reproductive system and 1 other cell type or tissue"/>
</dbReference>
<evidence type="ECO:0000256" key="1">
    <source>
        <dbReference type="ARBA" id="ARBA00022690"/>
    </source>
</evidence>
<dbReference type="PRINTS" id="PR00759">
    <property type="entry name" value="BASICPTASE"/>
</dbReference>
<protein>
    <submittedName>
        <fullName evidence="5">Kunitz-type serine protease inhibitor textilinin-5</fullName>
    </submittedName>
</protein>
<dbReference type="KEGG" id="dpo:6902233"/>
<dbReference type="InParanoid" id="B5DLI7"/>
<sequence>MTEYSFPITAMYIYLTIGQLLVAPVAGLVPQGFTVRQPKCIYLVDPGPCKDWVKVWGFDYLTNRCIFYYYGGCGGNPNRFYTKAECLETCRVYDDPNHTRRKPDDDSDMFEKDIDDWDNFDL</sequence>
<keyword evidence="2 5" id="KW-0722">Serine protease inhibitor</keyword>
<keyword evidence="4" id="KW-1185">Reference proteome</keyword>
<keyword evidence="1 5" id="KW-0646">Protease inhibitor</keyword>
<accession>B5DLI7</accession>
<dbReference type="PANTHER" id="PTHR10083:SF374">
    <property type="entry name" value="BPTI_KUNITZ INHIBITOR DOMAIN-CONTAINING PROTEIN"/>
    <property type="match status" value="1"/>
</dbReference>
<dbReference type="Gene3D" id="4.10.410.10">
    <property type="entry name" value="Pancreatic trypsin inhibitor Kunitz domain"/>
    <property type="match status" value="1"/>
</dbReference>